<dbReference type="PANTHER" id="PTHR11362:SF148">
    <property type="entry name" value="CARBOXYPEPTIDASE Y INHIBITOR"/>
    <property type="match status" value="1"/>
</dbReference>
<dbReference type="Pfam" id="PF01161">
    <property type="entry name" value="PBP"/>
    <property type="match status" value="1"/>
</dbReference>
<dbReference type="GO" id="GO:0005543">
    <property type="term" value="F:phospholipid binding"/>
    <property type="evidence" value="ECO:0007669"/>
    <property type="project" value="TreeGrafter"/>
</dbReference>
<dbReference type="Gene3D" id="3.90.280.10">
    <property type="entry name" value="PEBP-like"/>
    <property type="match status" value="1"/>
</dbReference>
<accession>A0A165ZWG9</accession>
<dbReference type="AlphaFoldDB" id="A0A165ZWG9"/>
<dbReference type="Proteomes" id="UP000076798">
    <property type="component" value="Unassembled WGS sequence"/>
</dbReference>
<feature type="chain" id="PRO_5007870299" evidence="1">
    <location>
        <begin position="20"/>
        <end position="207"/>
    </location>
</feature>
<name>A0A165ZWG9_9AGAM</name>
<evidence type="ECO:0000313" key="3">
    <source>
        <dbReference type="Proteomes" id="UP000076798"/>
    </source>
</evidence>
<dbReference type="InterPro" id="IPR008914">
    <property type="entry name" value="PEBP"/>
</dbReference>
<gene>
    <name evidence="2" type="ORF">SISSUDRAFT_1122065</name>
</gene>
<feature type="signal peptide" evidence="1">
    <location>
        <begin position="1"/>
        <end position="19"/>
    </location>
</feature>
<keyword evidence="3" id="KW-1185">Reference proteome</keyword>
<dbReference type="InterPro" id="IPR035810">
    <property type="entry name" value="PEBP_euk"/>
</dbReference>
<reference evidence="2 3" key="1">
    <citation type="journal article" date="2016" name="Mol. Biol. Evol.">
        <title>Comparative Genomics of Early-Diverging Mushroom-Forming Fungi Provides Insights into the Origins of Lignocellulose Decay Capabilities.</title>
        <authorList>
            <person name="Nagy L.G."/>
            <person name="Riley R."/>
            <person name="Tritt A."/>
            <person name="Adam C."/>
            <person name="Daum C."/>
            <person name="Floudas D."/>
            <person name="Sun H."/>
            <person name="Yadav J.S."/>
            <person name="Pangilinan J."/>
            <person name="Larsson K.H."/>
            <person name="Matsuura K."/>
            <person name="Barry K."/>
            <person name="Labutti K."/>
            <person name="Kuo R."/>
            <person name="Ohm R.A."/>
            <person name="Bhattacharya S.S."/>
            <person name="Shirouzu T."/>
            <person name="Yoshinaga Y."/>
            <person name="Martin F.M."/>
            <person name="Grigoriev I.V."/>
            <person name="Hibbett D.S."/>
        </authorList>
    </citation>
    <scope>NUCLEOTIDE SEQUENCE [LARGE SCALE GENOMIC DNA]</scope>
    <source>
        <strain evidence="2 3">HHB10207 ss-3</strain>
    </source>
</reference>
<organism evidence="2 3">
    <name type="scientific">Sistotremastrum suecicum HHB10207 ss-3</name>
    <dbReference type="NCBI Taxonomy" id="1314776"/>
    <lineage>
        <taxon>Eukaryota</taxon>
        <taxon>Fungi</taxon>
        <taxon>Dikarya</taxon>
        <taxon>Basidiomycota</taxon>
        <taxon>Agaricomycotina</taxon>
        <taxon>Agaricomycetes</taxon>
        <taxon>Sistotremastrales</taxon>
        <taxon>Sistotremastraceae</taxon>
        <taxon>Sistotremastrum</taxon>
    </lineage>
</organism>
<dbReference type="GO" id="GO:0030414">
    <property type="term" value="F:peptidase inhibitor activity"/>
    <property type="evidence" value="ECO:0007669"/>
    <property type="project" value="TreeGrafter"/>
</dbReference>
<proteinExistence type="predicted"/>
<evidence type="ECO:0000256" key="1">
    <source>
        <dbReference type="SAM" id="SignalP"/>
    </source>
</evidence>
<dbReference type="GO" id="GO:0046578">
    <property type="term" value="P:regulation of Ras protein signal transduction"/>
    <property type="evidence" value="ECO:0007669"/>
    <property type="project" value="TreeGrafter"/>
</dbReference>
<keyword evidence="1" id="KW-0732">Signal</keyword>
<dbReference type="CDD" id="cd00866">
    <property type="entry name" value="PEBP_euk"/>
    <property type="match status" value="1"/>
</dbReference>
<dbReference type="STRING" id="1314776.A0A165ZWG9"/>
<sequence>MSYKCLVLCSFLCITAAAAFSPSHGFGTPARARAAFIRSKLVPDVFTKFNPILTLGITYHVNGTALKVNLGNDLTIPETASRPLWSIPDIKVAPRFSKKTFVIAMIDPDAPSPTNTTFAQIRHFIGGGFKLEGTILRNTTPALSEYLSPGPPVGSPPHRYPTFLFLQPKNFPTTPFTTSIANFNISVYAKQVNLGPPLAGNFMLVQA</sequence>
<dbReference type="InterPro" id="IPR036610">
    <property type="entry name" value="PEBP-like_sf"/>
</dbReference>
<evidence type="ECO:0000313" key="2">
    <source>
        <dbReference type="EMBL" id="KZT34710.1"/>
    </source>
</evidence>
<dbReference type="EMBL" id="KV428168">
    <property type="protein sequence ID" value="KZT34710.1"/>
    <property type="molecule type" value="Genomic_DNA"/>
</dbReference>
<dbReference type="OrthoDB" id="2506647at2759"/>
<dbReference type="GO" id="GO:0030162">
    <property type="term" value="P:regulation of proteolysis"/>
    <property type="evidence" value="ECO:0007669"/>
    <property type="project" value="TreeGrafter"/>
</dbReference>
<dbReference type="PANTHER" id="PTHR11362">
    <property type="entry name" value="PHOSPHATIDYLETHANOLAMINE-BINDING PROTEIN"/>
    <property type="match status" value="1"/>
</dbReference>
<dbReference type="SUPFAM" id="SSF49777">
    <property type="entry name" value="PEBP-like"/>
    <property type="match status" value="1"/>
</dbReference>
<protein>
    <submittedName>
        <fullName evidence="2">PEBP-like protein</fullName>
    </submittedName>
</protein>